<dbReference type="EMBL" id="LJKE01000104">
    <property type="protein sequence ID" value="KZD55573.1"/>
    <property type="molecule type" value="Genomic_DNA"/>
</dbReference>
<name>A0A162NVY6_BACCE</name>
<dbReference type="Proteomes" id="UP000076482">
    <property type="component" value="Unassembled WGS sequence"/>
</dbReference>
<evidence type="ECO:0000313" key="1">
    <source>
        <dbReference type="EMBL" id="KZD55573.1"/>
    </source>
</evidence>
<protein>
    <submittedName>
        <fullName evidence="1">Uncharacterized protein</fullName>
    </submittedName>
</protein>
<accession>A0A162NVY6</accession>
<reference evidence="1 2" key="1">
    <citation type="submission" date="2015-09" db="EMBL/GenBank/DDBJ databases">
        <title>Bacillus cereus food isolates.</title>
        <authorList>
            <person name="Boekhorst J."/>
        </authorList>
    </citation>
    <scope>NUCLEOTIDE SEQUENCE [LARGE SCALE GENOMIC DNA]</scope>
    <source>
        <strain evidence="1 2">B4088</strain>
    </source>
</reference>
<dbReference type="AlphaFoldDB" id="A0A162NVY6"/>
<comment type="caution">
    <text evidence="1">The sequence shown here is derived from an EMBL/GenBank/DDBJ whole genome shotgun (WGS) entry which is preliminary data.</text>
</comment>
<dbReference type="RefSeq" id="WP_063262833.1">
    <property type="nucleotide sequence ID" value="NZ_LJKE01000104.1"/>
</dbReference>
<dbReference type="PATRIC" id="fig|1396.535.peg.5869"/>
<gene>
    <name evidence="1" type="ORF">B4088_5318</name>
</gene>
<sequence>MNIEELLNMEIKTRKDALMIMRTLSEYRSKAEKEKRSEAFCFLNFGTVISPRLISYNKVDTPPSQSIGNCYEVAYKEAFIGFTAEYENGWRFSVTLEDLPATDLVHKMRRKAVARYIEENLK</sequence>
<organism evidence="1 2">
    <name type="scientific">Bacillus cereus</name>
    <dbReference type="NCBI Taxonomy" id="1396"/>
    <lineage>
        <taxon>Bacteria</taxon>
        <taxon>Bacillati</taxon>
        <taxon>Bacillota</taxon>
        <taxon>Bacilli</taxon>
        <taxon>Bacillales</taxon>
        <taxon>Bacillaceae</taxon>
        <taxon>Bacillus</taxon>
        <taxon>Bacillus cereus group</taxon>
    </lineage>
</organism>
<proteinExistence type="predicted"/>
<evidence type="ECO:0000313" key="2">
    <source>
        <dbReference type="Proteomes" id="UP000076482"/>
    </source>
</evidence>